<evidence type="ECO:0000256" key="7">
    <source>
        <dbReference type="SAM" id="Phobius"/>
    </source>
</evidence>
<reference evidence="9 10" key="1">
    <citation type="submission" date="2019-01" db="EMBL/GenBank/DDBJ databases">
        <title>Bacillus sp. M5HDSG1-1, whole genome shotgun sequence.</title>
        <authorList>
            <person name="Tuo L."/>
        </authorList>
    </citation>
    <scope>NUCLEOTIDE SEQUENCE [LARGE SCALE GENOMIC DNA]</scope>
    <source>
        <strain evidence="9 10">M5HDSG1-1</strain>
    </source>
</reference>
<feature type="transmembrane region" description="Helical" evidence="7">
    <location>
        <begin position="118"/>
        <end position="139"/>
    </location>
</feature>
<dbReference type="PANTHER" id="PTHR32322:SF18">
    <property type="entry name" value="S-ADENOSYLMETHIONINE_S-ADENOSYLHOMOCYSTEINE TRANSPORTER"/>
    <property type="match status" value="1"/>
</dbReference>
<dbReference type="Pfam" id="PF00892">
    <property type="entry name" value="EamA"/>
    <property type="match status" value="2"/>
</dbReference>
<feature type="transmembrane region" description="Helical" evidence="7">
    <location>
        <begin position="246"/>
        <end position="262"/>
    </location>
</feature>
<keyword evidence="5 7" id="KW-1133">Transmembrane helix</keyword>
<feature type="transmembrane region" description="Helical" evidence="7">
    <location>
        <begin position="35"/>
        <end position="52"/>
    </location>
</feature>
<comment type="caution">
    <text evidence="9">The sequence shown here is derived from an EMBL/GenBank/DDBJ whole genome shotgun (WGS) entry which is preliminary data.</text>
</comment>
<keyword evidence="6 7" id="KW-0472">Membrane</keyword>
<dbReference type="InterPro" id="IPR037185">
    <property type="entry name" value="EmrE-like"/>
</dbReference>
<feature type="domain" description="EamA" evidence="8">
    <location>
        <begin position="3"/>
        <end position="134"/>
    </location>
</feature>
<dbReference type="InterPro" id="IPR050638">
    <property type="entry name" value="AA-Vitamin_Transporters"/>
</dbReference>
<comment type="similarity">
    <text evidence="2">Belongs to the EamA transporter family.</text>
</comment>
<evidence type="ECO:0000313" key="9">
    <source>
        <dbReference type="EMBL" id="RVT59088.1"/>
    </source>
</evidence>
<dbReference type="InterPro" id="IPR000620">
    <property type="entry name" value="EamA_dom"/>
</dbReference>
<dbReference type="EMBL" id="RZTZ01000010">
    <property type="protein sequence ID" value="RVT59088.1"/>
    <property type="molecule type" value="Genomic_DNA"/>
</dbReference>
<dbReference type="AlphaFoldDB" id="A0A437K6P5"/>
<protein>
    <submittedName>
        <fullName evidence="9">EamA family transporter</fullName>
    </submittedName>
</protein>
<name>A0A437K6P5_9BACI</name>
<feature type="transmembrane region" description="Helical" evidence="7">
    <location>
        <begin position="145"/>
        <end position="168"/>
    </location>
</feature>
<feature type="transmembrane region" description="Helical" evidence="7">
    <location>
        <begin position="180"/>
        <end position="201"/>
    </location>
</feature>
<keyword evidence="10" id="KW-1185">Reference proteome</keyword>
<evidence type="ECO:0000256" key="2">
    <source>
        <dbReference type="ARBA" id="ARBA00007362"/>
    </source>
</evidence>
<accession>A0A437K6P5</accession>
<comment type="subcellular location">
    <subcellularLocation>
        <location evidence="1">Cell membrane</location>
        <topology evidence="1">Multi-pass membrane protein</topology>
    </subcellularLocation>
</comment>
<gene>
    <name evidence="9" type="ORF">EM808_20100</name>
</gene>
<evidence type="ECO:0000256" key="1">
    <source>
        <dbReference type="ARBA" id="ARBA00004651"/>
    </source>
</evidence>
<dbReference type="SUPFAM" id="SSF103481">
    <property type="entry name" value="Multidrug resistance efflux transporter EmrE"/>
    <property type="match status" value="2"/>
</dbReference>
<evidence type="ECO:0000256" key="3">
    <source>
        <dbReference type="ARBA" id="ARBA00022475"/>
    </source>
</evidence>
<evidence type="ECO:0000256" key="5">
    <source>
        <dbReference type="ARBA" id="ARBA00022989"/>
    </source>
</evidence>
<evidence type="ECO:0000256" key="4">
    <source>
        <dbReference type="ARBA" id="ARBA00022692"/>
    </source>
</evidence>
<feature type="transmembrane region" description="Helical" evidence="7">
    <location>
        <begin position="268"/>
        <end position="287"/>
    </location>
</feature>
<evidence type="ECO:0000259" key="8">
    <source>
        <dbReference type="Pfam" id="PF00892"/>
    </source>
</evidence>
<evidence type="ECO:0000313" key="10">
    <source>
        <dbReference type="Proteomes" id="UP000288024"/>
    </source>
</evidence>
<feature type="transmembrane region" description="Helical" evidence="7">
    <location>
        <begin position="213"/>
        <end position="234"/>
    </location>
</feature>
<dbReference type="RefSeq" id="WP_127740107.1">
    <property type="nucleotide sequence ID" value="NZ_RZTZ01000010.1"/>
</dbReference>
<feature type="transmembrane region" description="Helical" evidence="7">
    <location>
        <begin position="64"/>
        <end position="83"/>
    </location>
</feature>
<keyword evidence="3" id="KW-1003">Cell membrane</keyword>
<keyword evidence="4 7" id="KW-0812">Transmembrane</keyword>
<sequence>MTIFLYSLMCFIFGTTFLAIKVGVDEGFPPFLSAGIRFLAAGAILYLILLARKKTSWKILLRKELMFTGFTLTFITFACLYWAEQFVSSGIAAVLSASAPIIIILIQTAFMGVRIDKASIVGIILGFAGVFFLFLPGLSITWNTFWIIGCGIILFGQFGYATGSIWSGKTISTFKKESPMALNAVQMIYGGLFLLLLSLFAGEPAPNITIPGLLSILYLTVAGSMIAHTIYYYLVAKTNAFLPSTWLYVSPLIALTIGHFFYNEAVHPVMLVGVLLILSSLILVNLGKILQFVSIKKMASSK</sequence>
<dbReference type="PANTHER" id="PTHR32322">
    <property type="entry name" value="INNER MEMBRANE TRANSPORTER"/>
    <property type="match status" value="1"/>
</dbReference>
<evidence type="ECO:0000256" key="6">
    <source>
        <dbReference type="ARBA" id="ARBA00023136"/>
    </source>
</evidence>
<feature type="transmembrane region" description="Helical" evidence="7">
    <location>
        <begin position="89"/>
        <end position="106"/>
    </location>
</feature>
<dbReference type="GO" id="GO:0005886">
    <property type="term" value="C:plasma membrane"/>
    <property type="evidence" value="ECO:0007669"/>
    <property type="project" value="UniProtKB-SubCell"/>
</dbReference>
<dbReference type="Proteomes" id="UP000288024">
    <property type="component" value="Unassembled WGS sequence"/>
</dbReference>
<proteinExistence type="inferred from homology"/>
<feature type="domain" description="EamA" evidence="8">
    <location>
        <begin position="148"/>
        <end position="285"/>
    </location>
</feature>
<organism evidence="9 10">
    <name type="scientific">Niallia taxi</name>
    <dbReference type="NCBI Taxonomy" id="2499688"/>
    <lineage>
        <taxon>Bacteria</taxon>
        <taxon>Bacillati</taxon>
        <taxon>Bacillota</taxon>
        <taxon>Bacilli</taxon>
        <taxon>Bacillales</taxon>
        <taxon>Bacillaceae</taxon>
        <taxon>Niallia</taxon>
    </lineage>
</organism>